<name>D2A4A3_TRICA</name>
<keyword evidence="4" id="KW-1185">Reference proteome</keyword>
<evidence type="ECO:0000313" key="4">
    <source>
        <dbReference type="Proteomes" id="UP000007266"/>
    </source>
</evidence>
<protein>
    <submittedName>
        <fullName evidence="3">Putative RNA-directed DNA polymerase from transposon BS-like Protein</fullName>
    </submittedName>
</protein>
<dbReference type="OMA" id="RHAYYSI"/>
<dbReference type="STRING" id="7070.D2A4A3"/>
<dbReference type="PhylomeDB" id="D2A4A3"/>
<feature type="domain" description="Reverse transcriptase" evidence="2">
    <location>
        <begin position="1"/>
        <end position="177"/>
    </location>
</feature>
<dbReference type="AlphaFoldDB" id="D2A4A3"/>
<reference evidence="3 4" key="2">
    <citation type="journal article" date="2010" name="Nucleic Acids Res.">
        <title>BeetleBase in 2010: revisions to provide comprehensive genomic information for Tribolium castaneum.</title>
        <authorList>
            <person name="Kim H.S."/>
            <person name="Murphy T."/>
            <person name="Xia J."/>
            <person name="Caragea D."/>
            <person name="Park Y."/>
            <person name="Beeman R.W."/>
            <person name="Lorenzen M.D."/>
            <person name="Butcher S."/>
            <person name="Manak J.R."/>
            <person name="Brown S.J."/>
        </authorList>
    </citation>
    <scope>GENOME REANNOTATION</scope>
    <source>
        <strain evidence="3 4">Georgia GA2</strain>
    </source>
</reference>
<dbReference type="InParanoid" id="D2A4A3"/>
<dbReference type="Proteomes" id="UP000007266">
    <property type="component" value="Linkage group 6"/>
</dbReference>
<keyword evidence="1" id="KW-0732">Signal</keyword>
<dbReference type="InterPro" id="IPR000477">
    <property type="entry name" value="RT_dom"/>
</dbReference>
<dbReference type="Pfam" id="PF00078">
    <property type="entry name" value="RVT_1"/>
    <property type="match status" value="1"/>
</dbReference>
<dbReference type="InterPro" id="IPR043502">
    <property type="entry name" value="DNA/RNA_pol_sf"/>
</dbReference>
<dbReference type="GO" id="GO:0003964">
    <property type="term" value="F:RNA-directed DNA polymerase activity"/>
    <property type="evidence" value="ECO:0007669"/>
    <property type="project" value="UniProtKB-KW"/>
</dbReference>
<dbReference type="EMBL" id="KQ971348">
    <property type="protein sequence ID" value="EFA05641.1"/>
    <property type="molecule type" value="Genomic_DNA"/>
</dbReference>
<keyword evidence="3" id="KW-0808">Transferase</keyword>
<feature type="signal peptide" evidence="1">
    <location>
        <begin position="1"/>
        <end position="23"/>
    </location>
</feature>
<keyword evidence="3" id="KW-0548">Nucleotidyltransferase</keyword>
<dbReference type="PROSITE" id="PS50878">
    <property type="entry name" value="RT_POL"/>
    <property type="match status" value="1"/>
</dbReference>
<organism evidence="3 4">
    <name type="scientific">Tribolium castaneum</name>
    <name type="common">Red flour beetle</name>
    <dbReference type="NCBI Taxonomy" id="7070"/>
    <lineage>
        <taxon>Eukaryota</taxon>
        <taxon>Metazoa</taxon>
        <taxon>Ecdysozoa</taxon>
        <taxon>Arthropoda</taxon>
        <taxon>Hexapoda</taxon>
        <taxon>Insecta</taxon>
        <taxon>Pterygota</taxon>
        <taxon>Neoptera</taxon>
        <taxon>Endopterygota</taxon>
        <taxon>Coleoptera</taxon>
        <taxon>Polyphaga</taxon>
        <taxon>Cucujiformia</taxon>
        <taxon>Tenebrionidae</taxon>
        <taxon>Tenebrionidae incertae sedis</taxon>
        <taxon>Tribolium</taxon>
    </lineage>
</organism>
<keyword evidence="3" id="KW-0695">RNA-directed DNA polymerase</keyword>
<proteinExistence type="predicted"/>
<dbReference type="SUPFAM" id="SSF56672">
    <property type="entry name" value="DNA/RNA polymerases"/>
    <property type="match status" value="1"/>
</dbReference>
<evidence type="ECO:0000313" key="3">
    <source>
        <dbReference type="EMBL" id="EFA05641.1"/>
    </source>
</evidence>
<dbReference type="PANTHER" id="PTHR19446">
    <property type="entry name" value="REVERSE TRANSCRIPTASES"/>
    <property type="match status" value="1"/>
</dbReference>
<evidence type="ECO:0000256" key="1">
    <source>
        <dbReference type="SAM" id="SignalP"/>
    </source>
</evidence>
<dbReference type="HOGENOM" id="CLU_000680_13_6_1"/>
<feature type="chain" id="PRO_5003028841" evidence="1">
    <location>
        <begin position="24"/>
        <end position="177"/>
    </location>
</feature>
<gene>
    <name evidence="3" type="primary">GLEAN_15850</name>
    <name evidence="3" type="ORF">TcasGA2_TC015850</name>
</gene>
<accession>D2A4A3</accession>
<reference evidence="3 4" key="1">
    <citation type="journal article" date="2008" name="Nature">
        <title>The genome of the model beetle and pest Tribolium castaneum.</title>
        <authorList>
            <consortium name="Tribolium Genome Sequencing Consortium"/>
            <person name="Richards S."/>
            <person name="Gibbs R.A."/>
            <person name="Weinstock G.M."/>
            <person name="Brown S.J."/>
            <person name="Denell R."/>
            <person name="Beeman R.W."/>
            <person name="Gibbs R."/>
            <person name="Beeman R.W."/>
            <person name="Brown S.J."/>
            <person name="Bucher G."/>
            <person name="Friedrich M."/>
            <person name="Grimmelikhuijzen C.J."/>
            <person name="Klingler M."/>
            <person name="Lorenzen M."/>
            <person name="Richards S."/>
            <person name="Roth S."/>
            <person name="Schroder R."/>
            <person name="Tautz D."/>
            <person name="Zdobnov E.M."/>
            <person name="Muzny D."/>
            <person name="Gibbs R.A."/>
            <person name="Weinstock G.M."/>
            <person name="Attaway T."/>
            <person name="Bell S."/>
            <person name="Buhay C.J."/>
            <person name="Chandrabose M.N."/>
            <person name="Chavez D."/>
            <person name="Clerk-Blankenburg K.P."/>
            <person name="Cree A."/>
            <person name="Dao M."/>
            <person name="Davis C."/>
            <person name="Chacko J."/>
            <person name="Dinh H."/>
            <person name="Dugan-Rocha S."/>
            <person name="Fowler G."/>
            <person name="Garner T.T."/>
            <person name="Garnes J."/>
            <person name="Gnirke A."/>
            <person name="Hawes A."/>
            <person name="Hernandez J."/>
            <person name="Hines S."/>
            <person name="Holder M."/>
            <person name="Hume J."/>
            <person name="Jhangiani S.N."/>
            <person name="Joshi V."/>
            <person name="Khan Z.M."/>
            <person name="Jackson L."/>
            <person name="Kovar C."/>
            <person name="Kowis A."/>
            <person name="Lee S."/>
            <person name="Lewis L.R."/>
            <person name="Margolis J."/>
            <person name="Morgan M."/>
            <person name="Nazareth L.V."/>
            <person name="Nguyen N."/>
            <person name="Okwuonu G."/>
            <person name="Parker D."/>
            <person name="Richards S."/>
            <person name="Ruiz S.J."/>
            <person name="Santibanez J."/>
            <person name="Savard J."/>
            <person name="Scherer S.E."/>
            <person name="Schneider B."/>
            <person name="Sodergren E."/>
            <person name="Tautz D."/>
            <person name="Vattahil S."/>
            <person name="Villasana D."/>
            <person name="White C.S."/>
            <person name="Wright R."/>
            <person name="Park Y."/>
            <person name="Beeman R.W."/>
            <person name="Lord J."/>
            <person name="Oppert B."/>
            <person name="Lorenzen M."/>
            <person name="Brown S."/>
            <person name="Wang L."/>
            <person name="Savard J."/>
            <person name="Tautz D."/>
            <person name="Richards S."/>
            <person name="Weinstock G."/>
            <person name="Gibbs R.A."/>
            <person name="Liu Y."/>
            <person name="Worley K."/>
            <person name="Weinstock G."/>
            <person name="Elsik C.G."/>
            <person name="Reese J.T."/>
            <person name="Elhaik E."/>
            <person name="Landan G."/>
            <person name="Graur D."/>
            <person name="Arensburger P."/>
            <person name="Atkinson P."/>
            <person name="Beeman R.W."/>
            <person name="Beidler J."/>
            <person name="Brown S.J."/>
            <person name="Demuth J.P."/>
            <person name="Drury D.W."/>
            <person name="Du Y.Z."/>
            <person name="Fujiwara H."/>
            <person name="Lorenzen M."/>
            <person name="Maselli V."/>
            <person name="Osanai M."/>
            <person name="Park Y."/>
            <person name="Robertson H.M."/>
            <person name="Tu Z."/>
            <person name="Wang J.J."/>
            <person name="Wang S."/>
            <person name="Richards S."/>
            <person name="Song H."/>
            <person name="Zhang L."/>
            <person name="Sodergren E."/>
            <person name="Werner D."/>
            <person name="Stanke M."/>
            <person name="Morgenstern B."/>
            <person name="Solovyev V."/>
            <person name="Kosarev P."/>
            <person name="Brown G."/>
            <person name="Chen H.C."/>
            <person name="Ermolaeva O."/>
            <person name="Hlavina W."/>
            <person name="Kapustin Y."/>
            <person name="Kiryutin B."/>
            <person name="Kitts P."/>
            <person name="Maglott D."/>
            <person name="Pruitt K."/>
            <person name="Sapojnikov V."/>
            <person name="Souvorov A."/>
            <person name="Mackey A.J."/>
            <person name="Waterhouse R.M."/>
            <person name="Wyder S."/>
            <person name="Zdobnov E.M."/>
            <person name="Zdobnov E.M."/>
            <person name="Wyder S."/>
            <person name="Kriventseva E.V."/>
            <person name="Kadowaki T."/>
            <person name="Bork P."/>
            <person name="Aranda M."/>
            <person name="Bao R."/>
            <person name="Beermann A."/>
            <person name="Berns N."/>
            <person name="Bolognesi R."/>
            <person name="Bonneton F."/>
            <person name="Bopp D."/>
            <person name="Brown S.J."/>
            <person name="Bucher G."/>
            <person name="Butts T."/>
            <person name="Chaumot A."/>
            <person name="Denell R.E."/>
            <person name="Ferrier D.E."/>
            <person name="Friedrich M."/>
            <person name="Gordon C.M."/>
            <person name="Jindra M."/>
            <person name="Klingler M."/>
            <person name="Lan Q."/>
            <person name="Lattorff H.M."/>
            <person name="Laudet V."/>
            <person name="von Levetsow C."/>
            <person name="Liu Z."/>
            <person name="Lutz R."/>
            <person name="Lynch J.A."/>
            <person name="da Fonseca R.N."/>
            <person name="Posnien N."/>
            <person name="Reuter R."/>
            <person name="Roth S."/>
            <person name="Savard J."/>
            <person name="Schinko J.B."/>
            <person name="Schmitt C."/>
            <person name="Schoppmeier M."/>
            <person name="Schroder R."/>
            <person name="Shippy T.D."/>
            <person name="Simonnet F."/>
            <person name="Marques-Souza H."/>
            <person name="Tautz D."/>
            <person name="Tomoyasu Y."/>
            <person name="Trauner J."/>
            <person name="Van der Zee M."/>
            <person name="Vervoort M."/>
            <person name="Wittkopp N."/>
            <person name="Wimmer E.A."/>
            <person name="Yang X."/>
            <person name="Jones A.K."/>
            <person name="Sattelle D.B."/>
            <person name="Ebert P.R."/>
            <person name="Nelson D."/>
            <person name="Scott J.G."/>
            <person name="Beeman R.W."/>
            <person name="Muthukrishnan S."/>
            <person name="Kramer K.J."/>
            <person name="Arakane Y."/>
            <person name="Beeman R.W."/>
            <person name="Zhu Q."/>
            <person name="Hogenkamp D."/>
            <person name="Dixit R."/>
            <person name="Oppert B."/>
            <person name="Jiang H."/>
            <person name="Zou Z."/>
            <person name="Marshall J."/>
            <person name="Elpidina E."/>
            <person name="Vinokurov K."/>
            <person name="Oppert C."/>
            <person name="Zou Z."/>
            <person name="Evans J."/>
            <person name="Lu Z."/>
            <person name="Zhao P."/>
            <person name="Sumathipala N."/>
            <person name="Altincicek B."/>
            <person name="Vilcinskas A."/>
            <person name="Williams M."/>
            <person name="Hultmark D."/>
            <person name="Hetru C."/>
            <person name="Jiang H."/>
            <person name="Grimmelikhuijzen C.J."/>
            <person name="Hauser F."/>
            <person name="Cazzamali G."/>
            <person name="Williamson M."/>
            <person name="Park Y."/>
            <person name="Li B."/>
            <person name="Tanaka Y."/>
            <person name="Predel R."/>
            <person name="Neupert S."/>
            <person name="Schachtner J."/>
            <person name="Verleyen P."/>
            <person name="Raible F."/>
            <person name="Bork P."/>
            <person name="Friedrich M."/>
            <person name="Walden K.K."/>
            <person name="Robertson H.M."/>
            <person name="Angeli S."/>
            <person name="Foret S."/>
            <person name="Bucher G."/>
            <person name="Schuetz S."/>
            <person name="Maleszka R."/>
            <person name="Wimmer E.A."/>
            <person name="Beeman R.W."/>
            <person name="Lorenzen M."/>
            <person name="Tomoyasu Y."/>
            <person name="Miller S.C."/>
            <person name="Grossmann D."/>
            <person name="Bucher G."/>
        </authorList>
    </citation>
    <scope>NUCLEOTIDE SEQUENCE [LARGE SCALE GENOMIC DNA]</scope>
    <source>
        <strain evidence="3 4">Georgia GA2</strain>
    </source>
</reference>
<sequence length="177" mass="20556">MAQARFRLYISVLIMVMSNLTQERHIVPDEQFGFRSNHSTTDQLLRVVEHSSLSIERKQVTGVVFLDVAKAFDAVWHDGLIYKLHQTGIPLAMVQMIRSFLDGRRFQIPRTWKPETQGSVLSPLLYSIFTHDIPKTDRTTLAIYADVTAILTRSKQPYMATRYLQEERIENWGRRCS</sequence>
<evidence type="ECO:0000259" key="2">
    <source>
        <dbReference type="PROSITE" id="PS50878"/>
    </source>
</evidence>
<dbReference type="eggNOG" id="KOG1075">
    <property type="taxonomic scope" value="Eukaryota"/>
</dbReference>